<evidence type="ECO:0000256" key="3">
    <source>
        <dbReference type="ARBA" id="ARBA00023015"/>
    </source>
</evidence>
<dbReference type="Proteomes" id="UP000663874">
    <property type="component" value="Unassembled WGS sequence"/>
</dbReference>
<dbReference type="Pfam" id="PF10524">
    <property type="entry name" value="NfI_DNAbd_pre-N"/>
    <property type="match status" value="1"/>
</dbReference>
<dbReference type="Proteomes" id="UP000663889">
    <property type="component" value="Unassembled WGS sequence"/>
</dbReference>
<dbReference type="InterPro" id="IPR019548">
    <property type="entry name" value="CTF/NFI_DNA-bd_N"/>
</dbReference>
<keyword evidence="3" id="KW-0805">Transcription regulation</keyword>
<feature type="region of interest" description="Disordered" evidence="8">
    <location>
        <begin position="367"/>
        <end position="404"/>
    </location>
</feature>
<organism evidence="11 12">
    <name type="scientific">Rotaria sordida</name>
    <dbReference type="NCBI Taxonomy" id="392033"/>
    <lineage>
        <taxon>Eukaryota</taxon>
        <taxon>Metazoa</taxon>
        <taxon>Spiralia</taxon>
        <taxon>Gnathifera</taxon>
        <taxon>Rotifera</taxon>
        <taxon>Eurotatoria</taxon>
        <taxon>Bdelloidea</taxon>
        <taxon>Philodinida</taxon>
        <taxon>Philodinidae</taxon>
        <taxon>Rotaria</taxon>
    </lineage>
</organism>
<dbReference type="InterPro" id="IPR003619">
    <property type="entry name" value="MAD_homology1_Dwarfin-type"/>
</dbReference>
<dbReference type="GO" id="GO:0000978">
    <property type="term" value="F:RNA polymerase II cis-regulatory region sequence-specific DNA binding"/>
    <property type="evidence" value="ECO:0007669"/>
    <property type="project" value="TreeGrafter"/>
</dbReference>
<keyword evidence="7" id="KW-0539">Nucleus</keyword>
<proteinExistence type="predicted"/>
<evidence type="ECO:0000313" key="11">
    <source>
        <dbReference type="EMBL" id="CAF3642533.1"/>
    </source>
</evidence>
<dbReference type="GO" id="GO:0045893">
    <property type="term" value="P:positive regulation of DNA-templated transcription"/>
    <property type="evidence" value="ECO:0007669"/>
    <property type="project" value="UniProtKB-ARBA"/>
</dbReference>
<feature type="compositionally biased region" description="Polar residues" evidence="8">
    <location>
        <begin position="779"/>
        <end position="803"/>
    </location>
</feature>
<feature type="compositionally biased region" description="Polar residues" evidence="8">
    <location>
        <begin position="930"/>
        <end position="948"/>
    </location>
</feature>
<feature type="region of interest" description="Disordered" evidence="8">
    <location>
        <begin position="974"/>
        <end position="1005"/>
    </location>
</feature>
<evidence type="ECO:0000256" key="2">
    <source>
        <dbReference type="ARBA" id="ARBA00022705"/>
    </source>
</evidence>
<feature type="compositionally biased region" description="Low complexity" evidence="8">
    <location>
        <begin position="368"/>
        <end position="404"/>
    </location>
</feature>
<keyword evidence="4" id="KW-0238">DNA-binding</keyword>
<sequence>MSHLEGSECIEALIPFVKSFAFTWFNLQAAKRRYQKQHETPMPIEMERVMKEDFMNQRYADKIKWTVRILAKLRKDIKRECRGDLVKTITEGNIQSPCIISNADTKNKMRRIDCLRQADKVWRLDVVMVVLFRGIPLESTDGERLSKCKECKNPALCINPYHVVIHVKELEVYLVNFINNTQSSPANIIPSVFSTSELQHMANSSISEGGSTKEVLGADYLGSMLKMETDDYNETQPISTAQQPDLLKMCRNRKPSLSGSPRTAKRRRTLNNTCSADESDSHDVNDGPVSTYDVYEPKTNTDSSSSTCRISSTNDSNTYSNFQQQDDINTLPKSIIESNKIEPSTPRPPFSQIGIHNHVSLNLHFNNQQQQHQQHQQPQQQQQQQSQKPLSSSSTTSQQTSDSKLISERFIESLVQRFNNTQQHQRTTSSHPHTIEYFHQDSQTERTSNSPKTPSSSSSSSNKLFPKPLTTTAINILSSRERPITTTTTTTSSSSSNYDTSYVQSQTNEFKDNKTNANNDNNVVRLSSAADRVLPAFHTFAELKSYLQTIGLDVELVPASNTTTTTTTTTNIHQQSRNVDPIQQRLSTNEQQYQIHSNTVNISQTPPQPQIVMLPNNINNRNSLNDDGKCNRSTSISVPPNILAEKLLEYTSNTSSVRHSNLSSRPSPLSSQQQQQQQQQQRRSPSKPPIVSDIANLLSVSNNNNNNNNSKDQPIVQQVTRQTLLPPPPPPPPPSSSTPTTTVYHRITSADKVSTMVKRDLIHDDVHLHDREVEEYMNMTPTGRTSKQRKTNSQTINDSTTKSIVLESGSASNSNDSNVSSTSSSSSSINNSTNINNNNNNHNHTNNINTNNNNNNNNNNNIGLTNSINKTKNNSTMSNQDSRNICDLLLMLYEQERTRSTQLQKQIEQVSRQQRSRNSSGQSHSSESQTGLETPQGTNNGNTNSSRMLSPAAWISTTGKEKTLVHIQQNHHQTLKFDSSTSINGSPPESQDCSPPDPNKSGLSPTKVVQFSQSIGSAQNLIPRPVPMLATNDGLVRHTSSSSSSHTATPTGSTSSSNNGVLYTPGNRIFQSPLGQAFAALSPALSPFLSPSTSRAGTPSELMIIPADLLNVLNSRIWSEDELLQAFVNHLDSGAGSGRRSRVNNEEPKQQGKPTSVTNNNNNNNNNNNGNGKTKSIEK</sequence>
<evidence type="ECO:0000256" key="4">
    <source>
        <dbReference type="ARBA" id="ARBA00023125"/>
    </source>
</evidence>
<feature type="region of interest" description="Disordered" evidence="8">
    <location>
        <begin position="440"/>
        <end position="518"/>
    </location>
</feature>
<reference evidence="11" key="1">
    <citation type="submission" date="2021-02" db="EMBL/GenBank/DDBJ databases">
        <authorList>
            <person name="Nowell W R."/>
        </authorList>
    </citation>
    <scope>NUCLEOTIDE SEQUENCE</scope>
</reference>
<dbReference type="AlphaFoldDB" id="A0A818QKP2"/>
<feature type="domain" description="CTF/NF-I" evidence="9">
    <location>
        <begin position="1"/>
        <end position="189"/>
    </location>
</feature>
<comment type="caution">
    <text evidence="11">The sequence shown here is derived from an EMBL/GenBank/DDBJ whole genome shotgun (WGS) entry which is preliminary data.</text>
</comment>
<feature type="region of interest" description="Disordered" evidence="8">
    <location>
        <begin position="903"/>
        <end position="948"/>
    </location>
</feature>
<feature type="region of interest" description="Disordered" evidence="8">
    <location>
        <begin position="1035"/>
        <end position="1060"/>
    </location>
</feature>
<evidence type="ECO:0000256" key="8">
    <source>
        <dbReference type="SAM" id="MobiDB-lite"/>
    </source>
</evidence>
<evidence type="ECO:0000256" key="6">
    <source>
        <dbReference type="ARBA" id="ARBA00023163"/>
    </source>
</evidence>
<comment type="subcellular location">
    <subcellularLocation>
        <location evidence="1">Nucleus</location>
    </subcellularLocation>
</comment>
<evidence type="ECO:0000256" key="1">
    <source>
        <dbReference type="ARBA" id="ARBA00004123"/>
    </source>
</evidence>
<evidence type="ECO:0000313" key="12">
    <source>
        <dbReference type="Proteomes" id="UP000663874"/>
    </source>
</evidence>
<dbReference type="SUPFAM" id="SSF56366">
    <property type="entry name" value="SMAD MH1 domain"/>
    <property type="match status" value="1"/>
</dbReference>
<evidence type="ECO:0000313" key="10">
    <source>
        <dbReference type="EMBL" id="CAF1314493.1"/>
    </source>
</evidence>
<keyword evidence="2" id="KW-0235">DNA replication</keyword>
<feature type="compositionally biased region" description="Polar residues" evidence="8">
    <location>
        <begin position="469"/>
        <end position="478"/>
    </location>
</feature>
<dbReference type="InterPro" id="IPR020604">
    <property type="entry name" value="CTF/NFI_DNA-bd-dom"/>
</dbReference>
<evidence type="ECO:0000256" key="7">
    <source>
        <dbReference type="ARBA" id="ARBA00023242"/>
    </source>
</evidence>
<dbReference type="InterPro" id="IPR000647">
    <property type="entry name" value="CTF/NFI"/>
</dbReference>
<dbReference type="SMART" id="SM00523">
    <property type="entry name" value="DWA"/>
    <property type="match status" value="1"/>
</dbReference>
<dbReference type="InterPro" id="IPR036578">
    <property type="entry name" value="SMAD_MH1_sf"/>
</dbReference>
<feature type="compositionally biased region" description="Low complexity" evidence="8">
    <location>
        <begin position="485"/>
        <end position="496"/>
    </location>
</feature>
<feature type="compositionally biased region" description="Low complexity" evidence="8">
    <location>
        <begin position="1039"/>
        <end position="1057"/>
    </location>
</feature>
<dbReference type="GO" id="GO:0006260">
    <property type="term" value="P:DNA replication"/>
    <property type="evidence" value="ECO:0007669"/>
    <property type="project" value="UniProtKB-KW"/>
</dbReference>
<dbReference type="Pfam" id="PF03165">
    <property type="entry name" value="MH1"/>
    <property type="match status" value="1"/>
</dbReference>
<evidence type="ECO:0000256" key="5">
    <source>
        <dbReference type="ARBA" id="ARBA00023159"/>
    </source>
</evidence>
<protein>
    <recommendedName>
        <fullName evidence="9">CTF/NF-I domain-containing protein</fullName>
    </recommendedName>
</protein>
<feature type="compositionally biased region" description="Low complexity" evidence="8">
    <location>
        <begin position="300"/>
        <end position="316"/>
    </location>
</feature>
<evidence type="ECO:0000259" key="9">
    <source>
        <dbReference type="PROSITE" id="PS51080"/>
    </source>
</evidence>
<feature type="compositionally biased region" description="Low complexity" evidence="8">
    <location>
        <begin position="662"/>
        <end position="683"/>
    </location>
</feature>
<feature type="compositionally biased region" description="Low complexity" evidence="8">
    <location>
        <begin position="447"/>
        <end position="463"/>
    </location>
</feature>
<feature type="compositionally biased region" description="Low complexity" evidence="8">
    <location>
        <begin position="1159"/>
        <end position="1172"/>
    </location>
</feature>
<dbReference type="PANTHER" id="PTHR11492">
    <property type="entry name" value="NUCLEAR FACTOR I"/>
    <property type="match status" value="1"/>
</dbReference>
<dbReference type="PROSITE" id="PS51080">
    <property type="entry name" value="CTF_NFI_2"/>
    <property type="match status" value="1"/>
</dbReference>
<keyword evidence="5" id="KW-0010">Activator</keyword>
<accession>A0A818QKP2</accession>
<dbReference type="GO" id="GO:0000981">
    <property type="term" value="F:DNA-binding transcription factor activity, RNA polymerase II-specific"/>
    <property type="evidence" value="ECO:0007669"/>
    <property type="project" value="TreeGrafter"/>
</dbReference>
<feature type="region of interest" description="Disordered" evidence="8">
    <location>
        <begin position="722"/>
        <end position="742"/>
    </location>
</feature>
<dbReference type="EMBL" id="CAJOBE010000445">
    <property type="protein sequence ID" value="CAF3642533.1"/>
    <property type="molecule type" value="Genomic_DNA"/>
</dbReference>
<feature type="region of interest" description="Disordered" evidence="8">
    <location>
        <begin position="772"/>
        <end position="880"/>
    </location>
</feature>
<feature type="compositionally biased region" description="Low complexity" evidence="8">
    <location>
        <begin position="812"/>
        <end position="879"/>
    </location>
</feature>
<feature type="compositionally biased region" description="Polar residues" evidence="8">
    <location>
        <begin position="317"/>
        <end position="331"/>
    </location>
</feature>
<dbReference type="PANTHER" id="PTHR11492:SF8">
    <property type="entry name" value="NUCLEAR FACTOR I, ISOFORM B"/>
    <property type="match status" value="1"/>
</dbReference>
<gene>
    <name evidence="11" type="ORF">FNK824_LOCUS5525</name>
    <name evidence="10" type="ORF">SEV965_LOCUS26974</name>
</gene>
<feature type="compositionally biased region" description="Pro residues" evidence="8">
    <location>
        <begin position="725"/>
        <end position="736"/>
    </location>
</feature>
<name>A0A818QKP2_9BILA</name>
<feature type="compositionally biased region" description="Polar residues" evidence="8">
    <location>
        <begin position="974"/>
        <end position="993"/>
    </location>
</feature>
<feature type="compositionally biased region" description="Low complexity" evidence="8">
    <location>
        <begin position="909"/>
        <end position="929"/>
    </location>
</feature>
<dbReference type="EMBL" id="CAJNOU010002361">
    <property type="protein sequence ID" value="CAF1314493.1"/>
    <property type="molecule type" value="Genomic_DNA"/>
</dbReference>
<feature type="compositionally biased region" description="Polar residues" evidence="8">
    <location>
        <begin position="497"/>
        <end position="508"/>
    </location>
</feature>
<feature type="region of interest" description="Disordered" evidence="8">
    <location>
        <begin position="616"/>
        <end position="637"/>
    </location>
</feature>
<feature type="region of interest" description="Disordered" evidence="8">
    <location>
        <begin position="1133"/>
        <end position="1179"/>
    </location>
</feature>
<feature type="region of interest" description="Disordered" evidence="8">
    <location>
        <begin position="239"/>
        <end position="331"/>
    </location>
</feature>
<keyword evidence="6" id="KW-0804">Transcription</keyword>
<feature type="region of interest" description="Disordered" evidence="8">
    <location>
        <begin position="654"/>
        <end position="690"/>
    </location>
</feature>
<dbReference type="GO" id="GO:0005634">
    <property type="term" value="C:nucleus"/>
    <property type="evidence" value="ECO:0007669"/>
    <property type="project" value="UniProtKB-SubCell"/>
</dbReference>
<dbReference type="Gene3D" id="3.90.520.10">
    <property type="entry name" value="SMAD MH1 domain"/>
    <property type="match status" value="1"/>
</dbReference>